<feature type="domain" description="Lactate/malate dehydrogenase N-terminal" evidence="11">
    <location>
        <begin position="38"/>
        <end position="176"/>
    </location>
</feature>
<evidence type="ECO:0000256" key="1">
    <source>
        <dbReference type="ARBA" id="ARBA00004843"/>
    </source>
</evidence>
<dbReference type="InterPro" id="IPR011304">
    <property type="entry name" value="L-lactate_DH"/>
</dbReference>
<dbReference type="PRINTS" id="PR00086">
    <property type="entry name" value="LLDHDRGNASE"/>
</dbReference>
<comment type="subunit">
    <text evidence="7">Homotetramer.</text>
</comment>
<feature type="binding site" evidence="7">
    <location>
        <position position="116"/>
    </location>
    <ligand>
        <name>substrate</name>
    </ligand>
</feature>
<feature type="binding site" evidence="7">
    <location>
        <position position="177"/>
    </location>
    <ligand>
        <name>NAD(+)</name>
        <dbReference type="ChEBI" id="CHEBI:57540"/>
    </ligand>
</feature>
<evidence type="ECO:0000256" key="7">
    <source>
        <dbReference type="HAMAP-Rule" id="MF_00488"/>
    </source>
</evidence>
<feature type="region of interest" description="Disordered" evidence="10">
    <location>
        <begin position="1"/>
        <end position="29"/>
    </location>
</feature>
<gene>
    <name evidence="7" type="primary">ldh</name>
    <name evidence="13" type="ORF">D3M95_08560</name>
</gene>
<evidence type="ECO:0000256" key="8">
    <source>
        <dbReference type="PIRSR" id="PIRSR000102-1"/>
    </source>
</evidence>
<evidence type="ECO:0000259" key="11">
    <source>
        <dbReference type="Pfam" id="PF00056"/>
    </source>
</evidence>
<comment type="caution">
    <text evidence="13">The sequence shown here is derived from an EMBL/GenBank/DDBJ whole genome shotgun (WGS) entry which is preliminary data.</text>
</comment>
<feature type="binding site" evidence="7">
    <location>
        <position position="99"/>
    </location>
    <ligand>
        <name>NAD(+)</name>
        <dbReference type="ChEBI" id="CHEBI:57540"/>
    </ligand>
</feature>
<dbReference type="PROSITE" id="PS00064">
    <property type="entry name" value="L_LDH"/>
    <property type="match status" value="1"/>
</dbReference>
<evidence type="ECO:0000256" key="9">
    <source>
        <dbReference type="PIRSR" id="PIRSR000102-3"/>
    </source>
</evidence>
<name>A0A418Q5X1_9CORY</name>
<feature type="binding site" evidence="9">
    <location>
        <begin position="43"/>
        <end position="48"/>
    </location>
    <ligand>
        <name>NAD(+)</name>
        <dbReference type="ChEBI" id="CHEBI:57540"/>
    </ligand>
</feature>
<dbReference type="PANTHER" id="PTHR43128:SF16">
    <property type="entry name" value="L-LACTATE DEHYDROGENASE"/>
    <property type="match status" value="1"/>
</dbReference>
<feature type="binding site" evidence="7 9">
    <location>
        <position position="68"/>
    </location>
    <ligand>
        <name>NAD(+)</name>
        <dbReference type="ChEBI" id="CHEBI:57540"/>
    </ligand>
</feature>
<proteinExistence type="inferred from homology"/>
<dbReference type="GO" id="GO:0004459">
    <property type="term" value="F:L-lactate dehydrogenase (NAD+) activity"/>
    <property type="evidence" value="ECO:0007669"/>
    <property type="project" value="UniProtKB-UniRule"/>
</dbReference>
<dbReference type="Pfam" id="PF00056">
    <property type="entry name" value="Ldh_1_N"/>
    <property type="match status" value="1"/>
</dbReference>
<dbReference type="UniPathway" id="UPA00554">
    <property type="reaction ID" value="UER00611"/>
</dbReference>
<feature type="active site" description="Proton acceptor" evidence="7 8">
    <location>
        <position position="209"/>
    </location>
</feature>
<comment type="catalytic activity">
    <reaction evidence="6 7">
        <text>(S)-lactate + NAD(+) = pyruvate + NADH + H(+)</text>
        <dbReference type="Rhea" id="RHEA:23444"/>
        <dbReference type="ChEBI" id="CHEBI:15361"/>
        <dbReference type="ChEBI" id="CHEBI:15378"/>
        <dbReference type="ChEBI" id="CHEBI:16651"/>
        <dbReference type="ChEBI" id="CHEBI:57540"/>
        <dbReference type="ChEBI" id="CHEBI:57945"/>
        <dbReference type="EC" id="1.1.1.27"/>
    </reaction>
</comment>
<feature type="binding site" evidence="7">
    <location>
        <position position="73"/>
    </location>
    <ligand>
        <name>NAD(+)</name>
        <dbReference type="ChEBI" id="CHEBI:57540"/>
    </ligand>
</feature>
<dbReference type="AlphaFoldDB" id="A0A418Q5X1"/>
<accession>A0A418Q5X1</accession>
<comment type="activity regulation">
    <text evidence="7">Allosterically activated by fructose 1,6-bisphosphate (FBP).</text>
</comment>
<evidence type="ECO:0000256" key="6">
    <source>
        <dbReference type="ARBA" id="ARBA00049258"/>
    </source>
</evidence>
<evidence type="ECO:0000313" key="14">
    <source>
        <dbReference type="Proteomes" id="UP000285278"/>
    </source>
</evidence>
<feature type="binding site" evidence="7">
    <location>
        <position position="202"/>
    </location>
    <ligand>
        <name>beta-D-fructose 1,6-bisphosphate</name>
        <dbReference type="ChEBI" id="CHEBI:32966"/>
        <note>allosteric activator</note>
    </ligand>
</feature>
<comment type="similarity">
    <text evidence="2 7">Belongs to the LDH/MDH superfamily. LDH family.</text>
</comment>
<feature type="modified residue" description="Phosphotyrosine" evidence="7">
    <location>
        <position position="254"/>
    </location>
</feature>
<dbReference type="Proteomes" id="UP000285278">
    <property type="component" value="Unassembled WGS sequence"/>
</dbReference>
<dbReference type="PANTHER" id="PTHR43128">
    <property type="entry name" value="L-2-HYDROXYCARBOXYLATE DEHYDROGENASE (NAD(P)(+))"/>
    <property type="match status" value="1"/>
</dbReference>
<dbReference type="SUPFAM" id="SSF51735">
    <property type="entry name" value="NAD(P)-binding Rossmann-fold domains"/>
    <property type="match status" value="1"/>
</dbReference>
<dbReference type="EC" id="1.1.1.27" evidence="3 7"/>
<keyword evidence="5 7" id="KW-0520">NAD</keyword>
<dbReference type="NCBIfam" id="TIGR01771">
    <property type="entry name" value="L-LDH-NAD"/>
    <property type="match status" value="1"/>
</dbReference>
<dbReference type="InterPro" id="IPR001557">
    <property type="entry name" value="L-lactate/malate_DH"/>
</dbReference>
<keyword evidence="14" id="KW-1185">Reference proteome</keyword>
<dbReference type="GO" id="GO:0006096">
    <property type="term" value="P:glycolytic process"/>
    <property type="evidence" value="ECO:0007669"/>
    <property type="project" value="UniProtKB-UniRule"/>
</dbReference>
<protein>
    <recommendedName>
        <fullName evidence="3 7">L-lactate dehydrogenase</fullName>
        <shortName evidence="7">L-LDH</shortName>
        <ecNumber evidence="3 7">1.1.1.27</ecNumber>
    </recommendedName>
</protein>
<keyword evidence="7" id="KW-0021">Allosteric enzyme</keyword>
<sequence>MTTYAHAHGQSAEADAQGSGVASNKENTNTGGATLGSKIVLIGAGDVGVAYAYTVVNQGLTDHLAIIDLDERKTWGHVQDLNHAVPWSHHNTRVTVGSYEDCRDAALVVVCAGAAQKPGETRLDLVAKNTKIFEKIIGDVMDNGFDGVFLVASNPVDILTYATWKISGLDSSRVIGSGTILDTARFRYGLGQYFDVAPTSVHAYVIGEHGDTELPVLSAGSVAGTSITRRLQTMGEQSKMDMDDIFTRTRDAAYEIIQAKGSTSFGIGMGLARITQAVFGNQDVVLPVSALLEGQYGFSDLYIGTPAVINRQGIRHVVELDLDEAEREQFAHSAEVLAGVMKDTGLN</sequence>
<dbReference type="InterPro" id="IPR001236">
    <property type="entry name" value="Lactate/malate_DH_N"/>
</dbReference>
<feature type="binding site" evidence="7">
    <location>
        <position position="122"/>
    </location>
    <ligand>
        <name>substrate</name>
    </ligand>
</feature>
<dbReference type="PIRSF" id="PIRSF000102">
    <property type="entry name" value="Lac_mal_DH"/>
    <property type="match status" value="1"/>
</dbReference>
<dbReference type="EMBL" id="QXJK01000009">
    <property type="protein sequence ID" value="RIX34143.1"/>
    <property type="molecule type" value="Genomic_DNA"/>
</dbReference>
<dbReference type="InterPro" id="IPR022383">
    <property type="entry name" value="Lactate/malate_DH_C"/>
</dbReference>
<evidence type="ECO:0000256" key="10">
    <source>
        <dbReference type="SAM" id="MobiDB-lite"/>
    </source>
</evidence>
<evidence type="ECO:0000256" key="2">
    <source>
        <dbReference type="ARBA" id="ARBA00006054"/>
    </source>
</evidence>
<comment type="caution">
    <text evidence="7">Lacks conserved residue(s) required for the propagation of feature annotation.</text>
</comment>
<feature type="binding site" evidence="7">
    <location>
        <begin position="113"/>
        <end position="114"/>
    </location>
    <ligand>
        <name>NAD(+)</name>
        <dbReference type="ChEBI" id="CHEBI:57540"/>
    </ligand>
</feature>
<dbReference type="Gene3D" id="3.40.50.720">
    <property type="entry name" value="NAD(P)-binding Rossmann-like Domain"/>
    <property type="match status" value="1"/>
</dbReference>
<dbReference type="InterPro" id="IPR015955">
    <property type="entry name" value="Lactate_DH/Glyco_Ohase_4_C"/>
</dbReference>
<dbReference type="CDD" id="cd05291">
    <property type="entry name" value="HicDH_like"/>
    <property type="match status" value="1"/>
</dbReference>
<evidence type="ECO:0000256" key="3">
    <source>
        <dbReference type="ARBA" id="ARBA00012967"/>
    </source>
</evidence>
<dbReference type="InterPro" id="IPR018177">
    <property type="entry name" value="L-lactate_DH_AS"/>
</dbReference>
<dbReference type="RefSeq" id="WP_119665041.1">
    <property type="nucleotide sequence ID" value="NZ_CP083647.1"/>
</dbReference>
<dbReference type="SUPFAM" id="SSF56327">
    <property type="entry name" value="LDH C-terminal domain-like"/>
    <property type="match status" value="1"/>
</dbReference>
<reference evidence="13 14" key="1">
    <citation type="submission" date="2018-09" db="EMBL/GenBank/DDBJ databases">
        <title>Optimization and identification of Corynebacterium falsenii FN1-14 from fish paste.</title>
        <authorList>
            <person name="Daroonpunt R."/>
            <person name="Tanasupawat S."/>
        </authorList>
    </citation>
    <scope>NUCLEOTIDE SEQUENCE [LARGE SCALE GENOMIC DNA]</scope>
    <source>
        <strain evidence="13 14">FN1-14</strain>
    </source>
</reference>
<evidence type="ECO:0000256" key="5">
    <source>
        <dbReference type="ARBA" id="ARBA00023027"/>
    </source>
</evidence>
<comment type="subcellular location">
    <subcellularLocation>
        <location evidence="7">Cytoplasm</location>
    </subcellularLocation>
</comment>
<feature type="compositionally biased region" description="Polar residues" evidence="10">
    <location>
        <begin position="20"/>
        <end position="29"/>
    </location>
</feature>
<dbReference type="InterPro" id="IPR036291">
    <property type="entry name" value="NAD(P)-bd_dom_sf"/>
</dbReference>
<evidence type="ECO:0000313" key="13">
    <source>
        <dbReference type="EMBL" id="RIX34143.1"/>
    </source>
</evidence>
<dbReference type="NCBIfam" id="NF000824">
    <property type="entry name" value="PRK00066.1"/>
    <property type="match status" value="1"/>
</dbReference>
<evidence type="ECO:0000256" key="4">
    <source>
        <dbReference type="ARBA" id="ARBA00023002"/>
    </source>
</evidence>
<dbReference type="GO" id="GO:0006089">
    <property type="term" value="P:lactate metabolic process"/>
    <property type="evidence" value="ECO:0007669"/>
    <property type="project" value="TreeGrafter"/>
</dbReference>
<feature type="binding site" evidence="7">
    <location>
        <position position="47"/>
    </location>
    <ligand>
        <name>NAD(+)</name>
        <dbReference type="ChEBI" id="CHEBI:57540"/>
    </ligand>
</feature>
<dbReference type="HAMAP" id="MF_00488">
    <property type="entry name" value="Lactate_dehydrog"/>
    <property type="match status" value="1"/>
</dbReference>
<organism evidence="13 14">
    <name type="scientific">Corynebacterium falsenii</name>
    <dbReference type="NCBI Taxonomy" id="108486"/>
    <lineage>
        <taxon>Bacteria</taxon>
        <taxon>Bacillati</taxon>
        <taxon>Actinomycetota</taxon>
        <taxon>Actinomycetes</taxon>
        <taxon>Mycobacteriales</taxon>
        <taxon>Corynebacteriaceae</taxon>
        <taxon>Corynebacterium</taxon>
    </lineage>
</organism>
<keyword evidence="4 7" id="KW-0560">Oxidoreductase</keyword>
<dbReference type="OrthoDB" id="9802969at2"/>
<dbReference type="FunFam" id="3.40.50.720:FF:000018">
    <property type="entry name" value="Malate dehydrogenase"/>
    <property type="match status" value="1"/>
</dbReference>
<dbReference type="GO" id="GO:0005737">
    <property type="term" value="C:cytoplasm"/>
    <property type="evidence" value="ECO:0007669"/>
    <property type="project" value="UniProtKB-SubCell"/>
</dbReference>
<feature type="binding site" evidence="7">
    <location>
        <begin position="152"/>
        <end position="154"/>
    </location>
    <ligand>
        <name>NAD(+)</name>
        <dbReference type="ChEBI" id="CHEBI:57540"/>
    </ligand>
</feature>
<keyword evidence="7" id="KW-0963">Cytoplasm</keyword>
<dbReference type="Pfam" id="PF02866">
    <property type="entry name" value="Ldh_1_C"/>
    <property type="match status" value="1"/>
</dbReference>
<comment type="pathway">
    <text evidence="1 7">Fermentation; pyruvate fermentation to lactate; (S)-lactate from pyruvate: step 1/1.</text>
</comment>
<feature type="binding site" evidence="7">
    <location>
        <begin position="154"/>
        <end position="157"/>
    </location>
    <ligand>
        <name>substrate</name>
    </ligand>
</feature>
<feature type="domain" description="Lactate/malate dehydrogenase C-terminal" evidence="12">
    <location>
        <begin position="179"/>
        <end position="342"/>
    </location>
</feature>
<feature type="binding site" evidence="7">
    <location>
        <position position="263"/>
    </location>
    <ligand>
        <name>substrate</name>
    </ligand>
</feature>
<comment type="function">
    <text evidence="7">Catalyzes the conversion of lactate to pyruvate.</text>
</comment>
<evidence type="ECO:0000259" key="12">
    <source>
        <dbReference type="Pfam" id="PF02866"/>
    </source>
</evidence>
<feature type="binding site" evidence="7">
    <location>
        <position position="187"/>
    </location>
    <ligand>
        <name>beta-D-fructose 1,6-bisphosphate</name>
        <dbReference type="ChEBI" id="CHEBI:32966"/>
        <note>allosteric activator</note>
    </ligand>
</feature>
<feature type="binding site" evidence="9">
    <location>
        <position position="129"/>
    </location>
    <ligand>
        <name>NAD(+)</name>
        <dbReference type="ChEBI" id="CHEBI:57540"/>
    </ligand>
</feature>
<dbReference type="STRING" id="1451189.CFAL_00735"/>
<feature type="binding site" evidence="7">
    <location>
        <begin position="182"/>
        <end position="185"/>
    </location>
    <ligand>
        <name>substrate</name>
    </ligand>
</feature>
<dbReference type="Gene3D" id="3.90.110.10">
    <property type="entry name" value="Lactate dehydrogenase/glycoside hydrolase, family 4, C-terminal"/>
    <property type="match status" value="1"/>
</dbReference>
<keyword evidence="7" id="KW-0597">Phosphoprotein</keyword>